<evidence type="ECO:0000256" key="1">
    <source>
        <dbReference type="SAM" id="MobiDB-lite"/>
    </source>
</evidence>
<protein>
    <submittedName>
        <fullName evidence="2">Uncharacterized protein</fullName>
    </submittedName>
</protein>
<evidence type="ECO:0000313" key="3">
    <source>
        <dbReference type="Proteomes" id="UP000233551"/>
    </source>
</evidence>
<gene>
    <name evidence="2" type="ORF">CRG98_042648</name>
</gene>
<feature type="region of interest" description="Disordered" evidence="1">
    <location>
        <begin position="182"/>
        <end position="201"/>
    </location>
</feature>
<feature type="region of interest" description="Disordered" evidence="1">
    <location>
        <begin position="70"/>
        <end position="99"/>
    </location>
</feature>
<keyword evidence="3" id="KW-1185">Reference proteome</keyword>
<dbReference type="EMBL" id="PGOL01004632">
    <property type="protein sequence ID" value="PKI36947.1"/>
    <property type="molecule type" value="Genomic_DNA"/>
</dbReference>
<organism evidence="2 3">
    <name type="scientific">Punica granatum</name>
    <name type="common">Pomegranate</name>
    <dbReference type="NCBI Taxonomy" id="22663"/>
    <lineage>
        <taxon>Eukaryota</taxon>
        <taxon>Viridiplantae</taxon>
        <taxon>Streptophyta</taxon>
        <taxon>Embryophyta</taxon>
        <taxon>Tracheophyta</taxon>
        <taxon>Spermatophyta</taxon>
        <taxon>Magnoliopsida</taxon>
        <taxon>eudicotyledons</taxon>
        <taxon>Gunneridae</taxon>
        <taxon>Pentapetalae</taxon>
        <taxon>rosids</taxon>
        <taxon>malvids</taxon>
        <taxon>Myrtales</taxon>
        <taxon>Lythraceae</taxon>
        <taxon>Punica</taxon>
    </lineage>
</organism>
<sequence>MAGRSPGGPLIEAFENGIPFASPIQKLSTGCSGDPNLKSMSRKIPFHLYYKPQELRRTLIFNPLGYVGAPPQSSSPSSYDRGIPSELQSPLRQGRHPAEQRATIPTAWPTSDQRLWDSISPAHSAHTAIRMTNGESRSPLRVNHPQFSLFTKTRLVTVPSAESIHSSATLRQHLQAKGASLVNTTIEPSPPSRRCGTSSMR</sequence>
<name>A0A2I0HZ27_PUNGR</name>
<comment type="caution">
    <text evidence="2">The sequence shown here is derived from an EMBL/GenBank/DDBJ whole genome shotgun (WGS) entry which is preliminary data.</text>
</comment>
<proteinExistence type="predicted"/>
<reference evidence="2 3" key="1">
    <citation type="submission" date="2017-11" db="EMBL/GenBank/DDBJ databases">
        <title>De-novo sequencing of pomegranate (Punica granatum L.) genome.</title>
        <authorList>
            <person name="Akparov Z."/>
            <person name="Amiraslanov A."/>
            <person name="Hajiyeva S."/>
            <person name="Abbasov M."/>
            <person name="Kaur K."/>
            <person name="Hamwieh A."/>
            <person name="Solovyev V."/>
            <person name="Salamov A."/>
            <person name="Braich B."/>
            <person name="Kosarev P."/>
            <person name="Mahmoud A."/>
            <person name="Hajiyev E."/>
            <person name="Babayeva S."/>
            <person name="Izzatullayeva V."/>
            <person name="Mammadov A."/>
            <person name="Mammadov A."/>
            <person name="Sharifova S."/>
            <person name="Ojaghi J."/>
            <person name="Eynullazada K."/>
            <person name="Bayramov B."/>
            <person name="Abdulazimova A."/>
            <person name="Shahmuradov I."/>
        </authorList>
    </citation>
    <scope>NUCLEOTIDE SEQUENCE [LARGE SCALE GENOMIC DNA]</scope>
    <source>
        <strain evidence="3">cv. AG2017</strain>
        <tissue evidence="2">Leaf</tissue>
    </source>
</reference>
<accession>A0A2I0HZ27</accession>
<evidence type="ECO:0000313" key="2">
    <source>
        <dbReference type="EMBL" id="PKI36947.1"/>
    </source>
</evidence>
<dbReference type="AlphaFoldDB" id="A0A2I0HZ27"/>
<dbReference type="Proteomes" id="UP000233551">
    <property type="component" value="Unassembled WGS sequence"/>
</dbReference>